<dbReference type="InterPro" id="IPR042001">
    <property type="entry name" value="Sortase_F"/>
</dbReference>
<keyword evidence="4" id="KW-1185">Reference proteome</keyword>
<gene>
    <name evidence="3" type="ORF">ACFOX0_14105</name>
</gene>
<evidence type="ECO:0000313" key="4">
    <source>
        <dbReference type="Proteomes" id="UP001595868"/>
    </source>
</evidence>
<dbReference type="Proteomes" id="UP001595868">
    <property type="component" value="Unassembled WGS sequence"/>
</dbReference>
<dbReference type="Gene3D" id="2.40.260.10">
    <property type="entry name" value="Sortase"/>
    <property type="match status" value="1"/>
</dbReference>
<keyword evidence="1" id="KW-0378">Hydrolase</keyword>
<accession>A0ABV8KLR0</accession>
<comment type="caution">
    <text evidence="3">The sequence shown here is derived from an EMBL/GenBank/DDBJ whole genome shotgun (WGS) entry which is preliminary data.</text>
</comment>
<protein>
    <submittedName>
        <fullName evidence="3">Class F sortase</fullName>
    </submittedName>
</protein>
<dbReference type="InterPro" id="IPR023365">
    <property type="entry name" value="Sortase_dom-sf"/>
</dbReference>
<dbReference type="CDD" id="cd05829">
    <property type="entry name" value="Sortase_F"/>
    <property type="match status" value="1"/>
</dbReference>
<proteinExistence type="predicted"/>
<organism evidence="3 4">
    <name type="scientific">Micromonospora zhanjiangensis</name>
    <dbReference type="NCBI Taxonomy" id="1522057"/>
    <lineage>
        <taxon>Bacteria</taxon>
        <taxon>Bacillati</taxon>
        <taxon>Actinomycetota</taxon>
        <taxon>Actinomycetes</taxon>
        <taxon>Micromonosporales</taxon>
        <taxon>Micromonosporaceae</taxon>
        <taxon>Micromonospora</taxon>
    </lineage>
</organism>
<dbReference type="Pfam" id="PF04203">
    <property type="entry name" value="Sortase"/>
    <property type="match status" value="1"/>
</dbReference>
<dbReference type="EMBL" id="JBHSBN010000008">
    <property type="protein sequence ID" value="MFC4107055.1"/>
    <property type="molecule type" value="Genomic_DNA"/>
</dbReference>
<reference evidence="4" key="1">
    <citation type="journal article" date="2019" name="Int. J. Syst. Evol. Microbiol.">
        <title>The Global Catalogue of Microorganisms (GCM) 10K type strain sequencing project: providing services to taxonomists for standard genome sequencing and annotation.</title>
        <authorList>
            <consortium name="The Broad Institute Genomics Platform"/>
            <consortium name="The Broad Institute Genome Sequencing Center for Infectious Disease"/>
            <person name="Wu L."/>
            <person name="Ma J."/>
        </authorList>
    </citation>
    <scope>NUCLEOTIDE SEQUENCE [LARGE SCALE GENOMIC DNA]</scope>
    <source>
        <strain evidence="4">2902at01</strain>
    </source>
</reference>
<evidence type="ECO:0000256" key="2">
    <source>
        <dbReference type="SAM" id="MobiDB-lite"/>
    </source>
</evidence>
<dbReference type="NCBIfam" id="NF033748">
    <property type="entry name" value="class_F_sortase"/>
    <property type="match status" value="1"/>
</dbReference>
<sequence>MTAGGRRGRPWRTAGFVFVALLALIGAGLLRVGVREDPPRPPQPAAGAAPTNLPGAGPTDGDAADRSADGAGDEDDGDGTRSEAPGPDQNSVPADPLPRSVPTTVAIPKIGVQAQVIGLGVQADGTLEVPPLERAELTGWYRAGPSPGETGNAVVVGHVDSHVSGPAVFFRLGELMPGDVVRIGRADGTVATFRVDGVKSYPKTNFPTDLVYGSSDRPGLRLITCGGDFNRRTGSYDDNVVVFATLTG</sequence>
<name>A0ABV8KLR0_9ACTN</name>
<evidence type="ECO:0000313" key="3">
    <source>
        <dbReference type="EMBL" id="MFC4107055.1"/>
    </source>
</evidence>
<dbReference type="InterPro" id="IPR005754">
    <property type="entry name" value="Sortase"/>
</dbReference>
<dbReference type="SUPFAM" id="SSF63817">
    <property type="entry name" value="Sortase"/>
    <property type="match status" value="1"/>
</dbReference>
<evidence type="ECO:0000256" key="1">
    <source>
        <dbReference type="ARBA" id="ARBA00022801"/>
    </source>
</evidence>
<feature type="region of interest" description="Disordered" evidence="2">
    <location>
        <begin position="35"/>
        <end position="102"/>
    </location>
</feature>